<dbReference type="Proteomes" id="UP000095384">
    <property type="component" value="Unassembled WGS sequence"/>
</dbReference>
<dbReference type="Gene3D" id="3.40.630.30">
    <property type="match status" value="1"/>
</dbReference>
<dbReference type="PROSITE" id="PS51186">
    <property type="entry name" value="GNAT"/>
    <property type="match status" value="1"/>
</dbReference>
<accession>A0A174HBC2</accession>
<dbReference type="RefSeq" id="WP_015567944.1">
    <property type="nucleotide sequence ID" value="NZ_CYYW01000036.1"/>
</dbReference>
<dbReference type="Pfam" id="PF13302">
    <property type="entry name" value="Acetyltransf_3"/>
    <property type="match status" value="1"/>
</dbReference>
<dbReference type="SUPFAM" id="SSF55729">
    <property type="entry name" value="Acyl-CoA N-acyltransferases (Nat)"/>
    <property type="match status" value="1"/>
</dbReference>
<dbReference type="InterPro" id="IPR016181">
    <property type="entry name" value="Acyl_CoA_acyltransferase"/>
</dbReference>
<dbReference type="PANTHER" id="PTHR43792:SF8">
    <property type="entry name" value="[RIBOSOMAL PROTEIN US5]-ALANINE N-ACETYLTRANSFERASE"/>
    <property type="match status" value="1"/>
</dbReference>
<evidence type="ECO:0000313" key="5">
    <source>
        <dbReference type="EMBL" id="CUO70518.1"/>
    </source>
</evidence>
<dbReference type="InterPro" id="IPR000182">
    <property type="entry name" value="GNAT_dom"/>
</dbReference>
<reference evidence="5 6" key="1">
    <citation type="submission" date="2015-09" db="EMBL/GenBank/DDBJ databases">
        <authorList>
            <consortium name="Pathogen Informatics"/>
        </authorList>
    </citation>
    <scope>NUCLEOTIDE SEQUENCE [LARGE SCALE GENOMIC DNA]</scope>
    <source>
        <strain evidence="5 6">2789STDY5608860</strain>
    </source>
</reference>
<evidence type="ECO:0000259" key="4">
    <source>
        <dbReference type="PROSITE" id="PS51186"/>
    </source>
</evidence>
<evidence type="ECO:0000256" key="2">
    <source>
        <dbReference type="ARBA" id="ARBA00023315"/>
    </source>
</evidence>
<dbReference type="InterPro" id="IPR051531">
    <property type="entry name" value="N-acetyltransferase"/>
</dbReference>
<dbReference type="PANTHER" id="PTHR43792">
    <property type="entry name" value="GNAT FAMILY, PUTATIVE (AFU_ORTHOLOGUE AFUA_3G00765)-RELATED-RELATED"/>
    <property type="match status" value="1"/>
</dbReference>
<keyword evidence="1" id="KW-0808">Transferase</keyword>
<name>A0A174HBC2_9FIRM</name>
<evidence type="ECO:0000313" key="6">
    <source>
        <dbReference type="Proteomes" id="UP000095384"/>
    </source>
</evidence>
<sequence>MTLETERLILRPWKEDDAESLYKYAKDPKVGPIAGWPVHTSVENSREIIKSVLAADETYAVCLREDNVAIGSIGLITPAQSHTKAADDEIEIGYWIGVPYWGQGLIPEAVRALQKHAFLDLGCSAMWCGYYDGNEKSKRCQEKCGFKYHHTEENKPCALMGDVRTEHFTYLTKEQWSDSQDKVNFMGERTVKKHYW</sequence>
<evidence type="ECO:0000256" key="3">
    <source>
        <dbReference type="ARBA" id="ARBA00038502"/>
    </source>
</evidence>
<dbReference type="EMBL" id="CYYW01000036">
    <property type="protein sequence ID" value="CUO70518.1"/>
    <property type="molecule type" value="Genomic_DNA"/>
</dbReference>
<dbReference type="AlphaFoldDB" id="A0A174HBC2"/>
<gene>
    <name evidence="5" type="ORF">ERS852417_02909</name>
</gene>
<dbReference type="GO" id="GO:0016747">
    <property type="term" value="F:acyltransferase activity, transferring groups other than amino-acyl groups"/>
    <property type="evidence" value="ECO:0007669"/>
    <property type="project" value="InterPro"/>
</dbReference>
<evidence type="ECO:0000256" key="1">
    <source>
        <dbReference type="ARBA" id="ARBA00022679"/>
    </source>
</evidence>
<proteinExistence type="inferred from homology"/>
<feature type="domain" description="N-acetyltransferase" evidence="4">
    <location>
        <begin position="8"/>
        <end position="165"/>
    </location>
</feature>
<protein>
    <recommendedName>
        <fullName evidence="4">N-acetyltransferase domain-containing protein</fullName>
    </recommendedName>
</protein>
<comment type="similarity">
    <text evidence="3">Belongs to the acetyltransferase family. RimJ subfamily.</text>
</comment>
<organism evidence="5 6">
    <name type="scientific">Agathobacter rectalis</name>
    <dbReference type="NCBI Taxonomy" id="39491"/>
    <lineage>
        <taxon>Bacteria</taxon>
        <taxon>Bacillati</taxon>
        <taxon>Bacillota</taxon>
        <taxon>Clostridia</taxon>
        <taxon>Lachnospirales</taxon>
        <taxon>Lachnospiraceae</taxon>
        <taxon>Agathobacter</taxon>
    </lineage>
</organism>
<keyword evidence="2" id="KW-0012">Acyltransferase</keyword>